<keyword evidence="5" id="KW-1185">Reference proteome</keyword>
<evidence type="ECO:0008006" key="6">
    <source>
        <dbReference type="Google" id="ProtNLM"/>
    </source>
</evidence>
<dbReference type="Pfam" id="PF25954">
    <property type="entry name" value="Beta-barrel_RND_2"/>
    <property type="match status" value="1"/>
</dbReference>
<dbReference type="Gene3D" id="2.40.30.170">
    <property type="match status" value="1"/>
</dbReference>
<dbReference type="PANTHER" id="PTHR30469:SF29">
    <property type="entry name" value="BLR2860 PROTEIN"/>
    <property type="match status" value="1"/>
</dbReference>
<organism evidence="4 5">
    <name type="scientific">Marinospirillum insulare</name>
    <dbReference type="NCBI Taxonomy" id="217169"/>
    <lineage>
        <taxon>Bacteria</taxon>
        <taxon>Pseudomonadati</taxon>
        <taxon>Pseudomonadota</taxon>
        <taxon>Gammaproteobacteria</taxon>
        <taxon>Oceanospirillales</taxon>
        <taxon>Oceanospirillaceae</taxon>
        <taxon>Marinospirillum</taxon>
    </lineage>
</organism>
<evidence type="ECO:0000313" key="5">
    <source>
        <dbReference type="Proteomes" id="UP001156682"/>
    </source>
</evidence>
<comment type="similarity">
    <text evidence="1">Belongs to the membrane fusion protein (MFP) (TC 8.A.1) family.</text>
</comment>
<protein>
    <recommendedName>
        <fullName evidence="6">Membrane fusion protein, multidrug efflux system</fullName>
    </recommendedName>
</protein>
<accession>A0ABQ5ZZL8</accession>
<evidence type="ECO:0000313" key="4">
    <source>
        <dbReference type="EMBL" id="GLR63329.1"/>
    </source>
</evidence>
<evidence type="ECO:0000256" key="1">
    <source>
        <dbReference type="ARBA" id="ARBA00009477"/>
    </source>
</evidence>
<dbReference type="RefSeq" id="WP_027852094.1">
    <property type="nucleotide sequence ID" value="NZ_BSOR01000015.1"/>
</dbReference>
<evidence type="ECO:0000259" key="3">
    <source>
        <dbReference type="Pfam" id="PF25954"/>
    </source>
</evidence>
<dbReference type="InterPro" id="IPR058792">
    <property type="entry name" value="Beta-barrel_RND_2"/>
</dbReference>
<dbReference type="EMBL" id="BSOR01000015">
    <property type="protein sequence ID" value="GLR63329.1"/>
    <property type="molecule type" value="Genomic_DNA"/>
</dbReference>
<dbReference type="Gene3D" id="2.40.50.100">
    <property type="match status" value="1"/>
</dbReference>
<proteinExistence type="inferred from homology"/>
<comment type="caution">
    <text evidence="4">The sequence shown here is derived from an EMBL/GenBank/DDBJ whole genome shotgun (WGS) entry which is preliminary data.</text>
</comment>
<dbReference type="PANTHER" id="PTHR30469">
    <property type="entry name" value="MULTIDRUG RESISTANCE PROTEIN MDTA"/>
    <property type="match status" value="1"/>
</dbReference>
<name>A0ABQ5ZZL8_9GAMM</name>
<dbReference type="InterPro" id="IPR006143">
    <property type="entry name" value="RND_pump_MFP"/>
</dbReference>
<dbReference type="Proteomes" id="UP001156682">
    <property type="component" value="Unassembled WGS sequence"/>
</dbReference>
<dbReference type="InterPro" id="IPR058625">
    <property type="entry name" value="MdtA-like_BSH"/>
</dbReference>
<dbReference type="Pfam" id="PF25917">
    <property type="entry name" value="BSH_RND"/>
    <property type="match status" value="1"/>
</dbReference>
<evidence type="ECO:0000259" key="2">
    <source>
        <dbReference type="Pfam" id="PF25917"/>
    </source>
</evidence>
<reference evidence="5" key="1">
    <citation type="journal article" date="2019" name="Int. J. Syst. Evol. Microbiol.">
        <title>The Global Catalogue of Microorganisms (GCM) 10K type strain sequencing project: providing services to taxonomists for standard genome sequencing and annotation.</title>
        <authorList>
            <consortium name="The Broad Institute Genomics Platform"/>
            <consortium name="The Broad Institute Genome Sequencing Center for Infectious Disease"/>
            <person name="Wu L."/>
            <person name="Ma J."/>
        </authorList>
    </citation>
    <scope>NUCLEOTIDE SEQUENCE [LARGE SCALE GENOMIC DNA]</scope>
    <source>
        <strain evidence="5">NBRC 100033</strain>
    </source>
</reference>
<sequence length="359" mass="39006">MPAKKALSSLLALALFLLLIIWLASGDFLASKSNAPETNPASKKTELMQVETQWLQAKEFTPIETLQGQLLPLQQVDLLAETSGRVVQLLAKEGQRVKQGTQLLQLAEDSRPAKLARLKAEQASRAAELNAAKRLKGSNLVSENELLRLKSNLLQIEADLKAAELDLANTLPQAPFSGLLEKRHVELGEWVQTGKALFTLLNINQLKAVAQLPQQKVARIQEGQQVSLELLDGRKLLGEISLIGSLADHSTRTFQLEALVDNPKQLRLAGASVTLNIHRASIYAHHLSLASLSLDKQGRLGVKHVNQQQEVVFTPVELLSSDTNGAWLGGLPEKIQLITLGGGFVDAGTSVIPVLQESN</sequence>
<gene>
    <name evidence="4" type="ORF">GCM10007878_07640</name>
</gene>
<feature type="domain" description="CusB-like beta-barrel" evidence="3">
    <location>
        <begin position="209"/>
        <end position="279"/>
    </location>
</feature>
<dbReference type="SUPFAM" id="SSF111369">
    <property type="entry name" value="HlyD-like secretion proteins"/>
    <property type="match status" value="1"/>
</dbReference>
<feature type="domain" description="Multidrug resistance protein MdtA-like barrel-sandwich hybrid" evidence="2">
    <location>
        <begin position="75"/>
        <end position="200"/>
    </location>
</feature>
<dbReference type="NCBIfam" id="TIGR01730">
    <property type="entry name" value="RND_mfp"/>
    <property type="match status" value="1"/>
</dbReference>